<dbReference type="SUPFAM" id="SSF47336">
    <property type="entry name" value="ACP-like"/>
    <property type="match status" value="2"/>
</dbReference>
<dbReference type="Gene3D" id="2.30.38.10">
    <property type="entry name" value="Luciferase, Domain 3"/>
    <property type="match status" value="2"/>
</dbReference>
<dbReference type="Gene3D" id="3.30.559.30">
    <property type="entry name" value="Nonribosomal peptide synthetase, condensation domain"/>
    <property type="match status" value="2"/>
</dbReference>
<comment type="caution">
    <text evidence="5">The sequence shown here is derived from an EMBL/GenBank/DDBJ whole genome shotgun (WGS) entry which is preliminary data.</text>
</comment>
<dbReference type="Gene3D" id="3.40.50.980">
    <property type="match status" value="4"/>
</dbReference>
<dbReference type="RefSeq" id="WP_378244358.1">
    <property type="nucleotide sequence ID" value="NZ_JBHSKF010000002.1"/>
</dbReference>
<evidence type="ECO:0000313" key="6">
    <source>
        <dbReference type="Proteomes" id="UP001596157"/>
    </source>
</evidence>
<name>A0ABW0EGC2_9PSEU</name>
<keyword evidence="6" id="KW-1185">Reference proteome</keyword>
<comment type="cofactor">
    <cofactor evidence="1">
        <name>pantetheine 4'-phosphate</name>
        <dbReference type="ChEBI" id="CHEBI:47942"/>
    </cofactor>
</comment>
<evidence type="ECO:0000256" key="1">
    <source>
        <dbReference type="ARBA" id="ARBA00001957"/>
    </source>
</evidence>
<dbReference type="Gene3D" id="3.30.559.10">
    <property type="entry name" value="Chloramphenicol acetyltransferase-like domain"/>
    <property type="match status" value="2"/>
</dbReference>
<dbReference type="Proteomes" id="UP001596157">
    <property type="component" value="Unassembled WGS sequence"/>
</dbReference>
<feature type="domain" description="Carrier" evidence="4">
    <location>
        <begin position="962"/>
        <end position="1037"/>
    </location>
</feature>
<dbReference type="CDD" id="cd19531">
    <property type="entry name" value="LCL_NRPS-like"/>
    <property type="match status" value="2"/>
</dbReference>
<dbReference type="InterPro" id="IPR025110">
    <property type="entry name" value="AMP-bd_C"/>
</dbReference>
<evidence type="ECO:0000259" key="4">
    <source>
        <dbReference type="PROSITE" id="PS50075"/>
    </source>
</evidence>
<keyword evidence="2" id="KW-0596">Phosphopantetheine</keyword>
<dbReference type="SMART" id="SM00823">
    <property type="entry name" value="PKS_PP"/>
    <property type="match status" value="2"/>
</dbReference>
<organism evidence="5 6">
    <name type="scientific">Actinokineospora guangxiensis</name>
    <dbReference type="NCBI Taxonomy" id="1490288"/>
    <lineage>
        <taxon>Bacteria</taxon>
        <taxon>Bacillati</taxon>
        <taxon>Actinomycetota</taxon>
        <taxon>Actinomycetes</taxon>
        <taxon>Pseudonocardiales</taxon>
        <taxon>Pseudonocardiaceae</taxon>
        <taxon>Actinokineospora</taxon>
    </lineage>
</organism>
<dbReference type="Pfam" id="PF00550">
    <property type="entry name" value="PP-binding"/>
    <property type="match status" value="2"/>
</dbReference>
<accession>A0ABW0EGC2</accession>
<dbReference type="InterPro" id="IPR036736">
    <property type="entry name" value="ACP-like_sf"/>
</dbReference>
<dbReference type="NCBIfam" id="TIGR01733">
    <property type="entry name" value="AA-adenyl-dom"/>
    <property type="match status" value="2"/>
</dbReference>
<dbReference type="InterPro" id="IPR000873">
    <property type="entry name" value="AMP-dep_synth/lig_dom"/>
</dbReference>
<dbReference type="PROSITE" id="PS00012">
    <property type="entry name" value="PHOSPHOPANTETHEINE"/>
    <property type="match status" value="1"/>
</dbReference>
<reference evidence="6" key="1">
    <citation type="journal article" date="2019" name="Int. J. Syst. Evol. Microbiol.">
        <title>The Global Catalogue of Microorganisms (GCM) 10K type strain sequencing project: providing services to taxonomists for standard genome sequencing and annotation.</title>
        <authorList>
            <consortium name="The Broad Institute Genomics Platform"/>
            <consortium name="The Broad Institute Genome Sequencing Center for Infectious Disease"/>
            <person name="Wu L."/>
            <person name="Ma J."/>
        </authorList>
    </citation>
    <scope>NUCLEOTIDE SEQUENCE [LARGE SCALE GENOMIC DNA]</scope>
    <source>
        <strain evidence="6">CCUG 59778</strain>
    </source>
</reference>
<keyword evidence="3" id="KW-0597">Phosphoprotein</keyword>
<dbReference type="EMBL" id="JBHSKF010000002">
    <property type="protein sequence ID" value="MFC5286433.1"/>
    <property type="molecule type" value="Genomic_DNA"/>
</dbReference>
<dbReference type="InterPro" id="IPR020806">
    <property type="entry name" value="PKS_PP-bd"/>
</dbReference>
<evidence type="ECO:0000256" key="2">
    <source>
        <dbReference type="ARBA" id="ARBA00022450"/>
    </source>
</evidence>
<protein>
    <submittedName>
        <fullName evidence="5">Amino acid adenylation domain-containing protein</fullName>
    </submittedName>
</protein>
<dbReference type="InterPro" id="IPR020845">
    <property type="entry name" value="AMP-binding_CS"/>
</dbReference>
<dbReference type="InterPro" id="IPR006162">
    <property type="entry name" value="Ppantetheine_attach_site"/>
</dbReference>
<dbReference type="Gene3D" id="1.10.1200.10">
    <property type="entry name" value="ACP-like"/>
    <property type="match status" value="2"/>
</dbReference>
<dbReference type="PROSITE" id="PS00455">
    <property type="entry name" value="AMP_BINDING"/>
    <property type="match status" value="2"/>
</dbReference>
<dbReference type="PROSITE" id="PS50075">
    <property type="entry name" value="CARRIER"/>
    <property type="match status" value="2"/>
</dbReference>
<dbReference type="InterPro" id="IPR001242">
    <property type="entry name" value="Condensation_dom"/>
</dbReference>
<dbReference type="PANTHER" id="PTHR45527:SF1">
    <property type="entry name" value="FATTY ACID SYNTHASE"/>
    <property type="match status" value="1"/>
</dbReference>
<dbReference type="InterPro" id="IPR023213">
    <property type="entry name" value="CAT-like_dom_sf"/>
</dbReference>
<dbReference type="SUPFAM" id="SSF52777">
    <property type="entry name" value="CoA-dependent acyltransferases"/>
    <property type="match status" value="4"/>
</dbReference>
<dbReference type="InterPro" id="IPR010071">
    <property type="entry name" value="AA_adenyl_dom"/>
</dbReference>
<proteinExistence type="predicted"/>
<evidence type="ECO:0000313" key="5">
    <source>
        <dbReference type="EMBL" id="MFC5286433.1"/>
    </source>
</evidence>
<dbReference type="InterPro" id="IPR045851">
    <property type="entry name" value="AMP-bd_C_sf"/>
</dbReference>
<feature type="domain" description="Carrier" evidence="4">
    <location>
        <begin position="2014"/>
        <end position="2089"/>
    </location>
</feature>
<dbReference type="PANTHER" id="PTHR45527">
    <property type="entry name" value="NONRIBOSOMAL PEPTIDE SYNTHETASE"/>
    <property type="match status" value="1"/>
</dbReference>
<dbReference type="Pfam" id="PF00668">
    <property type="entry name" value="Condensation"/>
    <property type="match status" value="2"/>
</dbReference>
<dbReference type="Pfam" id="PF00501">
    <property type="entry name" value="AMP-binding"/>
    <property type="match status" value="2"/>
</dbReference>
<dbReference type="InterPro" id="IPR009081">
    <property type="entry name" value="PP-bd_ACP"/>
</dbReference>
<dbReference type="SUPFAM" id="SSF56801">
    <property type="entry name" value="Acetyl-CoA synthetase-like"/>
    <property type="match status" value="2"/>
</dbReference>
<gene>
    <name evidence="5" type="ORF">ACFPM7_05165</name>
</gene>
<dbReference type="Gene3D" id="3.30.300.30">
    <property type="match status" value="2"/>
</dbReference>
<sequence length="2111" mass="225383">MTSSGGGFPLSFAQEQLWFLDQLRSGATEYLMHWAYRLRGPVDTGALASALTEIAARHEVLRTRYESVDGVPVQVIDPPGPAPLAVVAVDGEAGVRELGAADVATPIDLRAAWPWRVTLASYGPDESVLMFAVHHIAFDGWSIGVLADELSTLYAAFLAGEPSPLPELEVQYVDYVEWQRDWWESPDGGLRKQQKYWSERLAGLAPLELPADRPRPATWEPAGDSVEFTVPAELAAAVTAVGRRHDATPFMTLMAAYQLLLSRYARTEDVAVGVSIAGRAQVELESLAGLFLNTVVLRTDLAGEPTFGELLARVRNTALDAFGNQDVPFERVVNALAPERDLSRNPVFQVAFGLHNQRRTPLALAGVEVEKWPGSWQTSPFDLSLHFAEQPDGSLFGTMNFPTALFDRARVERMAANYTRLLAEAAAAPGTPVGALEIMAEAEVEQLLAWNTAAAARPEATLPELVAAQAAATPDAVAVIEAGATLTYAELMGRVEPLAAALRARGVGPEIPVGVAMERGADLVTALLAVWTAGGVYVPLPPDHPADRLAAVAADALPALVLTHEALRDLIPGAPVLTIDGDWDTGLALERPALSGANAAYVIYTSGSTGKPKGVVIPHEGIRNRVLWAVESHGLGAADRVLQKTTIGFDASVWEFAAPLVCGGTVVMAPPTAHKDPAVMVAAVAEHGVTVLQLVPSVLRMVAEEPKLAECTALRLLCSAGEPLPTALCATVLDAVAVEIVNTYGPTECSIDATAWPHTAAEQAEIAPIGAPLPNMAAYVVDADDRLVPLGVPGELCVSGVGVARGYLGRGDLTAEKFGPNPYSATPGGRWYRTGDLVRRRADGDLEFLGRIDHQVKVRGVRVEPGEVEAALRAHPDVEAVTVTAHRTDTGDLELVAYTVSRSGVGTDALRDHLAELLPAPMIPAFFVALEALPLNASGKVDRAALPAPGLPEPVADGDRVEPRTATEQAVARVMGEVLGVESVSASDDFFALGGHSLLAIRLVLKLRREFDLELSVGELFAERTVEKLAAFIDHQAGAAKNIPIATVDRTGALQLSFGQERMWFLDRLEPDSAEYIVPLAFRLHGPFDVVRFRAAVDLVAARHEILRTRHLGESDPVQVIDPAGPVAFEFVDPGTPELARAAIDRASAVPFDLAAEHPIRVTVARAEDTDHFVAVTLHHIAFDAWSMGIFLRDLGTAYRDPAALPAPPAAQYADFGAWQRGLDLADQLDYWRDRLAGLSALELPTDRPRPAVRDPRGDTVMADVPDAVVAGITELGSRNGATPFMTMLAAFHVLLARYTGRTDIAVGTPVAGRTREETEEILGFFVNNLVLRADLGGDPLFTDLLDQVRGSTLAAFGNQDVPFEHLVEAISTERDLSRNPLFQVMFELAHLDEVPATLGEAELKPFTTGAQVAKFDLTLSVKQLGDGSMRVWLEYATGLFDRATIERMTEHYLTLLAGIATTPGARLSELELSPAAERAELAAWADRMPEVATALDPVERHDLTFPELVALRAAEHPGKTAVVFNDSELSYAELDARANQVARHLRALGVGPEVIVGCCLQRGLDAVVSLLGVMRAGGVYTPFDPAHPGERLAFMLADAGAQVVVTNAEFAERLASEAYHLVRIDADAEAIAAHDGAALERTAGPGNLAYVIYTSGSTGKPKGVMIEHRSYAHHSYLIAEAFGITGEDRVALLSALTFDAAMEQVAGTLATGATLIVSDPVFWTPEDLPAHAAAHGATVMELTPAYYREIMAGKPQGLSTLRLVNVGSDVVTVDDVNLWSDSGLPGRFVCNYGPTEATITSVLHWPVPADLTGDRAAAMPIGLPIPGTRAVIVDADLRPVPLGVPGELCLGGVRLARGYLDRPELTADRFVPDPDGDGTRLYRTGDLVRHRPDGTIAFLGRIDQQVKIRGFRIELGEIEAALVRHPAVREAVVVARGVAGAAPGDKRLCAYLVCPDGDPGIGALREHLRDLLPEYMVPSLWTTLPELPMTASKKIDRKALPDPVAGGDAGFRAPRDPAEEAVAEIWASVLDREAVGIDDNFFALGGHSLLATRVLAQLRAAFGVDLPLRLLFETTTLADLAAAVADAVAADVASLSDEDIQELLAKDGVS</sequence>
<evidence type="ECO:0000256" key="3">
    <source>
        <dbReference type="ARBA" id="ARBA00022553"/>
    </source>
</evidence>
<dbReference type="Pfam" id="PF13193">
    <property type="entry name" value="AMP-binding_C"/>
    <property type="match status" value="2"/>
</dbReference>
<dbReference type="CDD" id="cd05930">
    <property type="entry name" value="A_NRPS"/>
    <property type="match status" value="2"/>
</dbReference>